<gene>
    <name evidence="1" type="ORF">BIV23_40885</name>
</gene>
<dbReference type="Proteomes" id="UP000179642">
    <property type="component" value="Unassembled WGS sequence"/>
</dbReference>
<accession>A0A1S2P9M1</accession>
<dbReference type="AlphaFoldDB" id="A0A1S2P9M1"/>
<protein>
    <submittedName>
        <fullName evidence="1">Uncharacterized protein</fullName>
    </submittedName>
</protein>
<comment type="caution">
    <text evidence="1">The sequence shown here is derived from an EMBL/GenBank/DDBJ whole genome shotgun (WGS) entry which is preliminary data.</text>
</comment>
<organism evidence="1 2">
    <name type="scientific">Streptomyces monashensis</name>
    <dbReference type="NCBI Taxonomy" id="1678012"/>
    <lineage>
        <taxon>Bacteria</taxon>
        <taxon>Bacillati</taxon>
        <taxon>Actinomycetota</taxon>
        <taxon>Actinomycetes</taxon>
        <taxon>Kitasatosporales</taxon>
        <taxon>Streptomycetaceae</taxon>
        <taxon>Streptomyces</taxon>
    </lineage>
</organism>
<dbReference type="RefSeq" id="WP_071386071.1">
    <property type="nucleotide sequence ID" value="NZ_MLYO01000090.1"/>
</dbReference>
<evidence type="ECO:0000313" key="1">
    <source>
        <dbReference type="EMBL" id="OIJ90327.1"/>
    </source>
</evidence>
<evidence type="ECO:0000313" key="2">
    <source>
        <dbReference type="Proteomes" id="UP000179642"/>
    </source>
</evidence>
<sequence length="155" mass="16324">MAVQKRYGAETPVDVTTAADGPQQQAGDEFSWEDYFHSAWVAYTQEHGGQPSAAALAAYVYERDGITNAAGSPITGGDLEAFVARFRERTFGSASVNEEADGAVAGPADQGAGRAASSSVAESYARAWTDVKYGSGLSMTAPEKKRLAEMLNTCD</sequence>
<proteinExistence type="predicted"/>
<keyword evidence="2" id="KW-1185">Reference proteome</keyword>
<name>A0A1S2P9M1_9ACTN</name>
<reference evidence="1 2" key="1">
    <citation type="submission" date="2016-10" db="EMBL/GenBank/DDBJ databases">
        <title>Genome sequence of Streptomyces sp. MUSC 1.</title>
        <authorList>
            <person name="Lee L.-H."/>
            <person name="Ser H.-L."/>
            <person name="Law J.W.-F."/>
        </authorList>
    </citation>
    <scope>NUCLEOTIDE SEQUENCE [LARGE SCALE GENOMIC DNA]</scope>
    <source>
        <strain evidence="1 2">MUSC 1</strain>
    </source>
</reference>
<dbReference type="EMBL" id="MLYO01000090">
    <property type="protein sequence ID" value="OIJ90327.1"/>
    <property type="molecule type" value="Genomic_DNA"/>
</dbReference>